<proteinExistence type="predicted"/>
<name>A0AAV7PN30_PLEWA</name>
<evidence type="ECO:0000313" key="2">
    <source>
        <dbReference type="EMBL" id="KAJ1129480.1"/>
    </source>
</evidence>
<dbReference type="EMBL" id="JANPWB010000011">
    <property type="protein sequence ID" value="KAJ1129480.1"/>
    <property type="molecule type" value="Genomic_DNA"/>
</dbReference>
<evidence type="ECO:0000313" key="3">
    <source>
        <dbReference type="Proteomes" id="UP001066276"/>
    </source>
</evidence>
<evidence type="ECO:0000256" key="1">
    <source>
        <dbReference type="SAM" id="MobiDB-lite"/>
    </source>
</evidence>
<dbReference type="Proteomes" id="UP001066276">
    <property type="component" value="Chromosome 7"/>
</dbReference>
<dbReference type="AlphaFoldDB" id="A0AAV7PN30"/>
<gene>
    <name evidence="2" type="ORF">NDU88_007848</name>
</gene>
<feature type="compositionally biased region" description="Low complexity" evidence="1">
    <location>
        <begin position="168"/>
        <end position="179"/>
    </location>
</feature>
<accession>A0AAV7PN30</accession>
<keyword evidence="3" id="KW-1185">Reference proteome</keyword>
<organism evidence="2 3">
    <name type="scientific">Pleurodeles waltl</name>
    <name type="common">Iberian ribbed newt</name>
    <dbReference type="NCBI Taxonomy" id="8319"/>
    <lineage>
        <taxon>Eukaryota</taxon>
        <taxon>Metazoa</taxon>
        <taxon>Chordata</taxon>
        <taxon>Craniata</taxon>
        <taxon>Vertebrata</taxon>
        <taxon>Euteleostomi</taxon>
        <taxon>Amphibia</taxon>
        <taxon>Batrachia</taxon>
        <taxon>Caudata</taxon>
        <taxon>Salamandroidea</taxon>
        <taxon>Salamandridae</taxon>
        <taxon>Pleurodelinae</taxon>
        <taxon>Pleurodeles</taxon>
    </lineage>
</organism>
<feature type="compositionally biased region" description="Basic and acidic residues" evidence="1">
    <location>
        <begin position="20"/>
        <end position="42"/>
    </location>
</feature>
<protein>
    <submittedName>
        <fullName evidence="2">Uncharacterized protein</fullName>
    </submittedName>
</protein>
<feature type="region of interest" description="Disordered" evidence="1">
    <location>
        <begin position="1"/>
        <end position="179"/>
    </location>
</feature>
<comment type="caution">
    <text evidence="2">The sequence shown here is derived from an EMBL/GenBank/DDBJ whole genome shotgun (WGS) entry which is preliminary data.</text>
</comment>
<sequence>MSSVSTSVTAPKRQRPGPMEWHRVLDMAPRRKPQEELHDSKAAVRRRCRGKGRQGLLSDTAERPSQGPSGITRSDWESPTRRGAAGLESVSPSPSGAASEERPWARLWSHGLELGSAPGREGREEVRSAAAPPTVIAVNRATLRRHSGSAPRHGGDGASPLTSEAVEAAAGAPGPGRSK</sequence>
<feature type="compositionally biased region" description="Basic residues" evidence="1">
    <location>
        <begin position="43"/>
        <end position="52"/>
    </location>
</feature>
<reference evidence="2" key="1">
    <citation type="journal article" date="2022" name="bioRxiv">
        <title>Sequencing and chromosome-scale assembly of the giantPleurodeles waltlgenome.</title>
        <authorList>
            <person name="Brown T."/>
            <person name="Elewa A."/>
            <person name="Iarovenko S."/>
            <person name="Subramanian E."/>
            <person name="Araus A.J."/>
            <person name="Petzold A."/>
            <person name="Susuki M."/>
            <person name="Suzuki K.-i.T."/>
            <person name="Hayashi T."/>
            <person name="Toyoda A."/>
            <person name="Oliveira C."/>
            <person name="Osipova E."/>
            <person name="Leigh N.D."/>
            <person name="Simon A."/>
            <person name="Yun M.H."/>
        </authorList>
    </citation>
    <scope>NUCLEOTIDE SEQUENCE</scope>
    <source>
        <strain evidence="2">20211129_DDA</strain>
        <tissue evidence="2">Liver</tissue>
    </source>
</reference>